<accession>A0A2H6KBA3</accession>
<dbReference type="RefSeq" id="XP_028866482.1">
    <property type="nucleotide sequence ID" value="XM_029010649.1"/>
</dbReference>
<keyword evidence="1" id="KW-0472">Membrane</keyword>
<dbReference type="AlphaFoldDB" id="A0A2H6KBA3"/>
<dbReference type="EMBL" id="BDSA01000002">
    <property type="protein sequence ID" value="GBE60239.1"/>
    <property type="molecule type" value="Genomic_DNA"/>
</dbReference>
<dbReference type="GeneID" id="39874009"/>
<sequence length="505" mass="58180">MLIPADCTQDDYIRTVSTDYVRESVTMDTSVSYDAASRENIRDYFINVVPDEIAKHPGISASLVDITEYNRLARMRGFREINNNAEVAYLIYTHRDIHKSLKFYPERHRARWETVRVAVDGVLQRRTFRIPLGDGSPGSSHYTCEFDYSLKPLHDLTTNVYDEVGKLSLYLDLRKKYADKSQQYDVLSLANATPDFAVLGYMRPNYDQEDVTVLVHRTRGSWIQIASLLTVKILRERDIGIRFTLEKDTSAYKSCHECLHSKVEKVGFMHDDWRDCCVAPEMLDTHARLTFEDYLWEHHNVYANGMHPYQQSVLLLACGAVHHSLYSMQHNMGSPSDINGELNTYLNNEAVGPYLSLMKRMIVPTPMSESSLPEALRGKEVTRTEYLLGLWLAYMNSVQTLRRELASVKFEDYAEFMTTDALVTDQQKLMLMSLTIIAVVSLFSALISGYRFKYKQRKDKLEVSKQERVFHPATPRFYDATDVDTDSVHEHDLRKSATWTAVSFS</sequence>
<keyword evidence="1" id="KW-0812">Transmembrane</keyword>
<comment type="caution">
    <text evidence="2">The sequence shown here is derived from an EMBL/GenBank/DDBJ whole genome shotgun (WGS) entry which is preliminary data.</text>
</comment>
<evidence type="ECO:0000256" key="1">
    <source>
        <dbReference type="SAM" id="Phobius"/>
    </source>
</evidence>
<reference evidence="2 3" key="1">
    <citation type="journal article" date="2017" name="BMC Genomics">
        <title>Whole-genome assembly of Babesia ovata and comparative genomics between closely related pathogens.</title>
        <authorList>
            <person name="Yamagishi J."/>
            <person name="Asada M."/>
            <person name="Hakimi H."/>
            <person name="Tanaka T.Q."/>
            <person name="Sugimoto C."/>
            <person name="Kawazu S."/>
        </authorList>
    </citation>
    <scope>NUCLEOTIDE SEQUENCE [LARGE SCALE GENOMIC DNA]</scope>
    <source>
        <strain evidence="2 3">Miyake</strain>
    </source>
</reference>
<dbReference type="VEuPathDB" id="PiroplasmaDB:BOVATA_017320"/>
<evidence type="ECO:0000313" key="2">
    <source>
        <dbReference type="EMBL" id="GBE60239.1"/>
    </source>
</evidence>
<proteinExistence type="predicted"/>
<feature type="transmembrane region" description="Helical" evidence="1">
    <location>
        <begin position="429"/>
        <end position="450"/>
    </location>
</feature>
<dbReference type="Proteomes" id="UP000236319">
    <property type="component" value="Unassembled WGS sequence"/>
</dbReference>
<evidence type="ECO:0000313" key="3">
    <source>
        <dbReference type="Proteomes" id="UP000236319"/>
    </source>
</evidence>
<keyword evidence="3" id="KW-1185">Reference proteome</keyword>
<dbReference type="OrthoDB" id="364757at2759"/>
<keyword evidence="1" id="KW-1133">Transmembrane helix</keyword>
<gene>
    <name evidence="2" type="ORF">BOVATA_017320</name>
</gene>
<name>A0A2H6KBA3_9APIC</name>
<organism evidence="2 3">
    <name type="scientific">Babesia ovata</name>
    <dbReference type="NCBI Taxonomy" id="189622"/>
    <lineage>
        <taxon>Eukaryota</taxon>
        <taxon>Sar</taxon>
        <taxon>Alveolata</taxon>
        <taxon>Apicomplexa</taxon>
        <taxon>Aconoidasida</taxon>
        <taxon>Piroplasmida</taxon>
        <taxon>Babesiidae</taxon>
        <taxon>Babesia</taxon>
    </lineage>
</organism>
<protein>
    <submittedName>
        <fullName evidence="2">Uncharacterized protein</fullName>
    </submittedName>
</protein>